<dbReference type="PANTHER" id="PTHR32309">
    <property type="entry name" value="TYROSINE-PROTEIN KINASE"/>
    <property type="match status" value="1"/>
</dbReference>
<dbReference type="InterPro" id="IPR050445">
    <property type="entry name" value="Bact_polysacc_biosynth/exp"/>
</dbReference>
<gene>
    <name evidence="3" type="ORF">JL2886_03819</name>
    <name evidence="4" type="ORF">PXK24_01675</name>
</gene>
<evidence type="ECO:0000256" key="1">
    <source>
        <dbReference type="SAM" id="Coils"/>
    </source>
</evidence>
<feature type="coiled-coil region" evidence="1">
    <location>
        <begin position="221"/>
        <end position="320"/>
    </location>
</feature>
<dbReference type="PATRIC" id="fig|60890.4.peg.3723"/>
<organism evidence="3 5">
    <name type="scientific">Phaeobacter gallaeciensis</name>
    <dbReference type="NCBI Taxonomy" id="60890"/>
    <lineage>
        <taxon>Bacteria</taxon>
        <taxon>Pseudomonadati</taxon>
        <taxon>Pseudomonadota</taxon>
        <taxon>Alphaproteobacteria</taxon>
        <taxon>Rhodobacterales</taxon>
        <taxon>Roseobacteraceae</taxon>
        <taxon>Phaeobacter</taxon>
    </lineage>
</organism>
<protein>
    <submittedName>
        <fullName evidence="3">Chain-length determining protein</fullName>
    </submittedName>
    <submittedName>
        <fullName evidence="4">DUF874 domain-containing protein</fullName>
    </submittedName>
</protein>
<proteinExistence type="predicted"/>
<sequence>MGPIYSLPDLLDMLRRRALVILAIAVLGSLVSLFLAARQQHFYESSEVIQVAQPTIADDLAKSTVEGSTARRMQLIEQRLMARSSVLEIVEAFDLYSDMPDLRPSDLVTLVRENVSITGVAAVREGFADDGTIAVLTITARMPSPEQAQAVAAEFGRRTIELSVSTRIEQARETLNFFTAKETAVAKELAALDDEIASYRTEHDVAQPGALEIRQGEIATLNEALLDIDREQIQIRRAADQAMSNERPATAQRMLEEFEEQLATLTAQRDLLTRRKAEIEASLETSPEVERQLAAYDRRLQQLQSELETTRARRNEAEIGFRLETARQSERLTVLEPAALPDYPVTGGRKRTALLGAAASLLAALVIAFLLELRKPVLRSVAQMKRETGLMPVVTIPEMKSPGGKRRSGKGRRS</sequence>
<evidence type="ECO:0000256" key="2">
    <source>
        <dbReference type="SAM" id="Phobius"/>
    </source>
</evidence>
<keyword evidence="1" id="KW-0175">Coiled coil</keyword>
<dbReference type="RefSeq" id="WP_065273308.1">
    <property type="nucleotide sequence ID" value="NZ_CP015124.1"/>
</dbReference>
<evidence type="ECO:0000313" key="4">
    <source>
        <dbReference type="EMBL" id="MDE4164384.1"/>
    </source>
</evidence>
<accession>A0A1B0ZX44</accession>
<evidence type="ECO:0000313" key="5">
    <source>
        <dbReference type="Proteomes" id="UP000092565"/>
    </source>
</evidence>
<dbReference type="Proteomes" id="UP000092565">
    <property type="component" value="Chromosome"/>
</dbReference>
<keyword evidence="2" id="KW-0472">Membrane</keyword>
<dbReference type="PANTHER" id="PTHR32309:SF31">
    <property type="entry name" value="CAPSULAR EXOPOLYSACCHARIDE FAMILY"/>
    <property type="match status" value="1"/>
</dbReference>
<feature type="transmembrane region" description="Helical" evidence="2">
    <location>
        <begin position="353"/>
        <end position="371"/>
    </location>
</feature>
<dbReference type="OrthoDB" id="7642308at2"/>
<reference evidence="4 6" key="2">
    <citation type="submission" date="2023-02" db="EMBL/GenBank/DDBJ databases">
        <title>Population genomics of bacteria associated with diatom.</title>
        <authorList>
            <person name="Xie J."/>
            <person name="Wang H."/>
        </authorList>
    </citation>
    <scope>NUCLEOTIDE SEQUENCE [LARGE SCALE GENOMIC DNA]</scope>
    <source>
        <strain evidence="4 6">PT47_8</strain>
    </source>
</reference>
<keyword evidence="2" id="KW-0812">Transmembrane</keyword>
<keyword evidence="2" id="KW-1133">Transmembrane helix</keyword>
<dbReference type="EMBL" id="CP015124">
    <property type="protein sequence ID" value="ANP38688.1"/>
    <property type="molecule type" value="Genomic_DNA"/>
</dbReference>
<evidence type="ECO:0000313" key="3">
    <source>
        <dbReference type="EMBL" id="ANP38688.1"/>
    </source>
</evidence>
<reference evidence="3 5" key="1">
    <citation type="submission" date="2016-04" db="EMBL/GenBank/DDBJ databases">
        <authorList>
            <person name="Evans L.H."/>
            <person name="Alamgir A."/>
            <person name="Owens N."/>
            <person name="Weber N.D."/>
            <person name="Virtaneva K."/>
            <person name="Barbian K."/>
            <person name="Babar A."/>
            <person name="Rosenke K."/>
        </authorList>
    </citation>
    <scope>NUCLEOTIDE SEQUENCE [LARGE SCALE GENOMIC DNA]</scope>
    <source>
        <strain evidence="3 5">JL2886</strain>
    </source>
</reference>
<dbReference type="Proteomes" id="UP001218364">
    <property type="component" value="Unassembled WGS sequence"/>
</dbReference>
<dbReference type="AlphaFoldDB" id="A0A1B0ZX44"/>
<evidence type="ECO:0000313" key="6">
    <source>
        <dbReference type="Proteomes" id="UP001218364"/>
    </source>
</evidence>
<dbReference type="EMBL" id="JARCJK010000001">
    <property type="protein sequence ID" value="MDE4164384.1"/>
    <property type="molecule type" value="Genomic_DNA"/>
</dbReference>
<name>A0A1B0ZX44_9RHOB</name>
<keyword evidence="5" id="KW-1185">Reference proteome</keyword>